<evidence type="ECO:0000313" key="4">
    <source>
        <dbReference type="RefSeq" id="XP_055869628.1"/>
    </source>
</evidence>
<dbReference type="RefSeq" id="XP_055869628.1">
    <property type="nucleotide sequence ID" value="XM_056013653.1"/>
</dbReference>
<feature type="domain" description="EGF-like" evidence="2">
    <location>
        <begin position="113"/>
        <end position="143"/>
    </location>
</feature>
<organism evidence="3 4">
    <name type="scientific">Biomphalaria glabrata</name>
    <name type="common">Bloodfluke planorb</name>
    <name type="synonym">Freshwater snail</name>
    <dbReference type="NCBI Taxonomy" id="6526"/>
    <lineage>
        <taxon>Eukaryota</taxon>
        <taxon>Metazoa</taxon>
        <taxon>Spiralia</taxon>
        <taxon>Lophotrochozoa</taxon>
        <taxon>Mollusca</taxon>
        <taxon>Gastropoda</taxon>
        <taxon>Heterobranchia</taxon>
        <taxon>Euthyneura</taxon>
        <taxon>Panpulmonata</taxon>
        <taxon>Hygrophila</taxon>
        <taxon>Lymnaeoidea</taxon>
        <taxon>Planorbidae</taxon>
        <taxon>Biomphalaria</taxon>
    </lineage>
</organism>
<feature type="domain" description="EGF-like" evidence="2">
    <location>
        <begin position="21"/>
        <end position="53"/>
    </location>
</feature>
<gene>
    <name evidence="4" type="primary">LOC129923324</name>
</gene>
<dbReference type="GeneID" id="129923324"/>
<dbReference type="Gene3D" id="2.170.300.10">
    <property type="entry name" value="Tie2 ligand-binding domain superfamily"/>
    <property type="match status" value="1"/>
</dbReference>
<dbReference type="SMART" id="SM00181">
    <property type="entry name" value="EGF"/>
    <property type="match status" value="3"/>
</dbReference>
<accession>A0A9W2Z3I7</accession>
<dbReference type="Proteomes" id="UP001165740">
    <property type="component" value="Chromosome 16"/>
</dbReference>
<sequence length="196" mass="20714">MDGKCTSGCLNNSYGFDCSQECKGHCKNQTQCQQEDGSCPAGCEEGYSGMKCDSVGCEKGDSGSNCDNAAPRKLSNGSMVCSVNCLNKTCHPVTGSCTLGCVKGFGDVNCSTSCANCLNQACERKTAICVDGCIVGFTGQDCSFAQTEADSGLLPESQSWLWFTLLLIAMIGLMNIFLTIFLKRNAAAMKEETGDK</sequence>
<keyword evidence="1" id="KW-0472">Membrane</keyword>
<keyword evidence="1" id="KW-1133">Transmembrane helix</keyword>
<evidence type="ECO:0000259" key="2">
    <source>
        <dbReference type="SMART" id="SM00181"/>
    </source>
</evidence>
<name>A0A9W2Z3I7_BIOGL</name>
<evidence type="ECO:0000256" key="1">
    <source>
        <dbReference type="SAM" id="Phobius"/>
    </source>
</evidence>
<feature type="domain" description="EGF-like" evidence="2">
    <location>
        <begin position="80"/>
        <end position="111"/>
    </location>
</feature>
<evidence type="ECO:0000313" key="3">
    <source>
        <dbReference type="Proteomes" id="UP001165740"/>
    </source>
</evidence>
<keyword evidence="3" id="KW-1185">Reference proteome</keyword>
<dbReference type="OrthoDB" id="10252017at2759"/>
<keyword evidence="1" id="KW-0812">Transmembrane</keyword>
<protein>
    <submittedName>
        <fullName evidence="4">Multiple epidermal growth factor-like domains protein 10</fullName>
    </submittedName>
</protein>
<proteinExistence type="predicted"/>
<feature type="transmembrane region" description="Helical" evidence="1">
    <location>
        <begin position="160"/>
        <end position="182"/>
    </location>
</feature>
<dbReference type="OMA" id="CKHIDEV"/>
<dbReference type="AlphaFoldDB" id="A0A9W2Z3I7"/>
<dbReference type="InterPro" id="IPR000742">
    <property type="entry name" value="EGF"/>
</dbReference>
<reference evidence="4" key="1">
    <citation type="submission" date="2025-08" db="UniProtKB">
        <authorList>
            <consortium name="RefSeq"/>
        </authorList>
    </citation>
    <scope>IDENTIFICATION</scope>
</reference>